<proteinExistence type="predicted"/>
<accession>A0ABR2L0L0</accession>
<comment type="caution">
    <text evidence="2">The sequence shown here is derived from an EMBL/GenBank/DDBJ whole genome shotgun (WGS) entry which is preliminary data.</text>
</comment>
<sequence length="355" mass="40593">MIRFEVINPPKSIELKVQLNDSFLDVAKQIFTQFGLNQKDFPSEKFPFIKFVYNSIICLKFKTLQSYGINYQSTVQVFIPKPLLPYFLNQSLKKPPLESNPNPSQKAPLLSNNFANNANTINNSPNTTEITPNDNDNKATQEKNNTNTESIDSNTLSSLITSSNLNSEDVNHSIILKLANQSHLNQLASAGYDRLDAAYALVYKSNYNRALELIKRGISSDPEFRFHVDSIVSMTSLSDDLVRHEIEMVKIEARKMNEDEKFAVSALIAEVNCLKQIKDKALKDEARETIQRYQFETHKKIEKDLSDDKQLFVFESDGLKLMNVEEIMKFSMKNSNKKTLSLQEKISISNFCLYF</sequence>
<dbReference type="InterPro" id="IPR029071">
    <property type="entry name" value="Ubiquitin-like_domsf"/>
</dbReference>
<dbReference type="EMBL" id="JAPFFF010000002">
    <property type="protein sequence ID" value="KAK8896902.1"/>
    <property type="molecule type" value="Genomic_DNA"/>
</dbReference>
<gene>
    <name evidence="2" type="ORF">M9Y10_014828</name>
</gene>
<evidence type="ECO:0000313" key="2">
    <source>
        <dbReference type="EMBL" id="KAK8896902.1"/>
    </source>
</evidence>
<evidence type="ECO:0008006" key="4">
    <source>
        <dbReference type="Google" id="ProtNLM"/>
    </source>
</evidence>
<reference evidence="2 3" key="1">
    <citation type="submission" date="2024-04" db="EMBL/GenBank/DDBJ databases">
        <title>Tritrichomonas musculus Genome.</title>
        <authorList>
            <person name="Alves-Ferreira E."/>
            <person name="Grigg M."/>
            <person name="Lorenzi H."/>
            <person name="Galac M."/>
        </authorList>
    </citation>
    <scope>NUCLEOTIDE SEQUENCE [LARGE SCALE GENOMIC DNA]</scope>
    <source>
        <strain evidence="2 3">EAF2021</strain>
    </source>
</reference>
<dbReference type="SUPFAM" id="SSF54236">
    <property type="entry name" value="Ubiquitin-like"/>
    <property type="match status" value="1"/>
</dbReference>
<name>A0ABR2L0L0_9EUKA</name>
<evidence type="ECO:0000313" key="3">
    <source>
        <dbReference type="Proteomes" id="UP001470230"/>
    </source>
</evidence>
<evidence type="ECO:0000256" key="1">
    <source>
        <dbReference type="SAM" id="MobiDB-lite"/>
    </source>
</evidence>
<organism evidence="2 3">
    <name type="scientific">Tritrichomonas musculus</name>
    <dbReference type="NCBI Taxonomy" id="1915356"/>
    <lineage>
        <taxon>Eukaryota</taxon>
        <taxon>Metamonada</taxon>
        <taxon>Parabasalia</taxon>
        <taxon>Tritrichomonadida</taxon>
        <taxon>Tritrichomonadidae</taxon>
        <taxon>Tritrichomonas</taxon>
    </lineage>
</organism>
<feature type="compositionally biased region" description="Low complexity" evidence="1">
    <location>
        <begin position="108"/>
        <end position="127"/>
    </location>
</feature>
<feature type="region of interest" description="Disordered" evidence="1">
    <location>
        <begin position="95"/>
        <end position="152"/>
    </location>
</feature>
<dbReference type="Proteomes" id="UP001470230">
    <property type="component" value="Unassembled WGS sequence"/>
</dbReference>
<protein>
    <recommendedName>
        <fullName evidence="4">UBA domain-containing protein</fullName>
    </recommendedName>
</protein>
<keyword evidence="3" id="KW-1185">Reference proteome</keyword>